<sequence length="233" mass="26966">MQQTLKITNVLSDPTRYSIYEYITKNHKNVTVQEIADKFSIHPNVARLHLSKLEDVNMLKSENRKTGKGGRPSRIYQLSDDVIELNFPFRDYHLLAKIAIESMVQLGEIAEPALYETGRRFGYELMENQITKYGLTSDQLTFDQKVEIFKSTCTMLGFYPDLYIQEGQKKLHLQVFNCPFREIAKEHKSTTCNMHIAFIKGLLESLFDDFELVATQNMFEGCDACAYRINIPN</sequence>
<keyword evidence="1" id="KW-0238">DNA-binding</keyword>
<dbReference type="RefSeq" id="WP_034771004.1">
    <property type="nucleotide sequence ID" value="NZ_CCRF01000064.1"/>
</dbReference>
<dbReference type="SUPFAM" id="SSF46785">
    <property type="entry name" value="Winged helix' DNA-binding domain"/>
    <property type="match status" value="1"/>
</dbReference>
<evidence type="ECO:0000313" key="3">
    <source>
        <dbReference type="EMBL" id="CEE02016.1"/>
    </source>
</evidence>
<dbReference type="PANTHER" id="PTHR38600:SF2">
    <property type="entry name" value="SLL0088 PROTEIN"/>
    <property type="match status" value="1"/>
</dbReference>
<dbReference type="Proteomes" id="UP000040576">
    <property type="component" value="Unassembled WGS sequence"/>
</dbReference>
<dbReference type="InterPro" id="IPR036390">
    <property type="entry name" value="WH_DNA-bd_sf"/>
</dbReference>
<dbReference type="EMBL" id="CCRF01000064">
    <property type="protein sequence ID" value="CEE02016.1"/>
    <property type="molecule type" value="Genomic_DNA"/>
</dbReference>
<dbReference type="InterPro" id="IPR001845">
    <property type="entry name" value="HTH_ArsR_DNA-bd_dom"/>
</dbReference>
<feature type="domain" description="HTH arsR-type" evidence="2">
    <location>
        <begin position="6"/>
        <end position="88"/>
    </location>
</feature>
<dbReference type="Gene3D" id="1.10.10.10">
    <property type="entry name" value="Winged helix-like DNA-binding domain superfamily/Winged helix DNA-binding domain"/>
    <property type="match status" value="1"/>
</dbReference>
<dbReference type="GO" id="GO:0003677">
    <property type="term" value="F:DNA binding"/>
    <property type="evidence" value="ECO:0007669"/>
    <property type="project" value="UniProtKB-KW"/>
</dbReference>
<evidence type="ECO:0000256" key="1">
    <source>
        <dbReference type="ARBA" id="ARBA00023125"/>
    </source>
</evidence>
<dbReference type="SMART" id="SM00418">
    <property type="entry name" value="HTH_ARSR"/>
    <property type="match status" value="1"/>
</dbReference>
<organism evidence="3 4">
    <name type="scientific">Caldibacillus thermoamylovorans</name>
    <dbReference type="NCBI Taxonomy" id="35841"/>
    <lineage>
        <taxon>Bacteria</taxon>
        <taxon>Bacillati</taxon>
        <taxon>Bacillota</taxon>
        <taxon>Bacilli</taxon>
        <taxon>Bacillales</taxon>
        <taxon>Bacillaceae</taxon>
        <taxon>Caldibacillus</taxon>
    </lineage>
</organism>
<dbReference type="AlphaFoldDB" id="A0A090IVA2"/>
<name>A0A090IVA2_9BACI</name>
<dbReference type="KEGG" id="bthv:CQJ30_12155"/>
<reference evidence="3 4" key="1">
    <citation type="submission" date="2014-07" db="EMBL/GenBank/DDBJ databases">
        <authorList>
            <person name="Wibberg Daniel"/>
        </authorList>
    </citation>
    <scope>NUCLEOTIDE SEQUENCE [LARGE SCALE GENOMIC DNA]</scope>
</reference>
<dbReference type="CDD" id="cd00090">
    <property type="entry name" value="HTH_ARSR"/>
    <property type="match status" value="1"/>
</dbReference>
<dbReference type="GeneID" id="92961411"/>
<dbReference type="Gene3D" id="3.30.1380.20">
    <property type="entry name" value="Trafficking protein particle complex subunit 3"/>
    <property type="match status" value="1"/>
</dbReference>
<gene>
    <name evidence="3" type="ORF">BT1A1_2195</name>
</gene>
<keyword evidence="4" id="KW-1185">Reference proteome</keyword>
<dbReference type="GO" id="GO:0003700">
    <property type="term" value="F:DNA-binding transcription factor activity"/>
    <property type="evidence" value="ECO:0007669"/>
    <property type="project" value="InterPro"/>
</dbReference>
<dbReference type="Pfam" id="PF12840">
    <property type="entry name" value="HTH_20"/>
    <property type="match status" value="1"/>
</dbReference>
<protein>
    <submittedName>
        <fullName evidence="3">Regulatory protein ArsR</fullName>
    </submittedName>
</protein>
<proteinExistence type="predicted"/>
<evidence type="ECO:0000259" key="2">
    <source>
        <dbReference type="SMART" id="SM00418"/>
    </source>
</evidence>
<dbReference type="InterPro" id="IPR011991">
    <property type="entry name" value="ArsR-like_HTH"/>
</dbReference>
<dbReference type="InterPro" id="IPR036388">
    <property type="entry name" value="WH-like_DNA-bd_sf"/>
</dbReference>
<accession>A0A090IVA2</accession>
<dbReference type="PANTHER" id="PTHR38600">
    <property type="entry name" value="TRANSCRIPTIONAL REGULATORY PROTEIN"/>
    <property type="match status" value="1"/>
</dbReference>
<evidence type="ECO:0000313" key="4">
    <source>
        <dbReference type="Proteomes" id="UP000040576"/>
    </source>
</evidence>